<evidence type="ECO:0000313" key="2">
    <source>
        <dbReference type="EMBL" id="KAJ8361725.1"/>
    </source>
</evidence>
<evidence type="ECO:0000313" key="3">
    <source>
        <dbReference type="Proteomes" id="UP001221898"/>
    </source>
</evidence>
<organism evidence="2 3">
    <name type="scientific">Aldrovandia affinis</name>
    <dbReference type="NCBI Taxonomy" id="143900"/>
    <lineage>
        <taxon>Eukaryota</taxon>
        <taxon>Metazoa</taxon>
        <taxon>Chordata</taxon>
        <taxon>Craniata</taxon>
        <taxon>Vertebrata</taxon>
        <taxon>Euteleostomi</taxon>
        <taxon>Actinopterygii</taxon>
        <taxon>Neopterygii</taxon>
        <taxon>Teleostei</taxon>
        <taxon>Notacanthiformes</taxon>
        <taxon>Halosauridae</taxon>
        <taxon>Aldrovandia</taxon>
    </lineage>
</organism>
<dbReference type="GO" id="GO:1904356">
    <property type="term" value="P:regulation of telomere maintenance via telomere lengthening"/>
    <property type="evidence" value="ECO:0007669"/>
    <property type="project" value="TreeGrafter"/>
</dbReference>
<dbReference type="InterPro" id="IPR029400">
    <property type="entry name" value="TINF2_N"/>
</dbReference>
<dbReference type="GO" id="GO:0070187">
    <property type="term" value="C:shelterin complex"/>
    <property type="evidence" value="ECO:0007669"/>
    <property type="project" value="InterPro"/>
</dbReference>
<proteinExistence type="predicted"/>
<dbReference type="PANTHER" id="PTHR15512:SF0">
    <property type="entry name" value="TERF1-INTERACTING NUCLEAR FACTOR 2"/>
    <property type="match status" value="1"/>
</dbReference>
<dbReference type="AlphaFoldDB" id="A0AAD7R3N5"/>
<keyword evidence="3" id="KW-1185">Reference proteome</keyword>
<dbReference type="Proteomes" id="UP001221898">
    <property type="component" value="Unassembled WGS sequence"/>
</dbReference>
<name>A0AAD7R3N5_9TELE</name>
<comment type="caution">
    <text evidence="2">The sequence shown here is derived from an EMBL/GenBank/DDBJ whole genome shotgun (WGS) entry which is preliminary data.</text>
</comment>
<feature type="domain" description="TERF1-interacting nuclear factor 2 N-terminal" evidence="1">
    <location>
        <begin position="9"/>
        <end position="100"/>
    </location>
</feature>
<dbReference type="EMBL" id="JAINUG010000917">
    <property type="protein sequence ID" value="KAJ8361725.1"/>
    <property type="molecule type" value="Genomic_DNA"/>
</dbReference>
<reference evidence="2" key="1">
    <citation type="journal article" date="2023" name="Science">
        <title>Genome structures resolve the early diversification of teleost fishes.</title>
        <authorList>
            <person name="Parey E."/>
            <person name="Louis A."/>
            <person name="Montfort J."/>
            <person name="Bouchez O."/>
            <person name="Roques C."/>
            <person name="Iampietro C."/>
            <person name="Lluch J."/>
            <person name="Castinel A."/>
            <person name="Donnadieu C."/>
            <person name="Desvignes T."/>
            <person name="Floi Bucao C."/>
            <person name="Jouanno E."/>
            <person name="Wen M."/>
            <person name="Mejri S."/>
            <person name="Dirks R."/>
            <person name="Jansen H."/>
            <person name="Henkel C."/>
            <person name="Chen W.J."/>
            <person name="Zahm M."/>
            <person name="Cabau C."/>
            <person name="Klopp C."/>
            <person name="Thompson A.W."/>
            <person name="Robinson-Rechavi M."/>
            <person name="Braasch I."/>
            <person name="Lecointre G."/>
            <person name="Bobe J."/>
            <person name="Postlethwait J.H."/>
            <person name="Berthelot C."/>
            <person name="Roest Crollius H."/>
            <person name="Guiguen Y."/>
        </authorList>
    </citation>
    <scope>NUCLEOTIDE SEQUENCE</scope>
    <source>
        <strain evidence="2">NC1722</strain>
    </source>
</reference>
<evidence type="ECO:0000259" key="1">
    <source>
        <dbReference type="Pfam" id="PF14973"/>
    </source>
</evidence>
<dbReference type="GO" id="GO:0016233">
    <property type="term" value="P:telomere capping"/>
    <property type="evidence" value="ECO:0007669"/>
    <property type="project" value="InterPro"/>
</dbReference>
<dbReference type="InterPro" id="IPR039098">
    <property type="entry name" value="TINF2"/>
</dbReference>
<gene>
    <name evidence="2" type="ORF">AAFF_G00429470</name>
</gene>
<dbReference type="PANTHER" id="PTHR15512">
    <property type="entry name" value="TERF1-INTERACTING NUCLEAR FACTOR 2"/>
    <property type="match status" value="1"/>
</dbReference>
<sequence>MRLFLAAKWRVMQAKNVLQYGKLEEYLSSVSETAPGLLSYRHRAVLTLGLRAWMILELCHSQEPPNPVTILHHLDRIKPPLCKGVILCKQRIVKREEVDCKQKVSVDGPHLTIAVSDLVDVELWLGSNDSVNSRFPPVG</sequence>
<dbReference type="GO" id="GO:0042162">
    <property type="term" value="F:telomeric DNA binding"/>
    <property type="evidence" value="ECO:0007669"/>
    <property type="project" value="TreeGrafter"/>
</dbReference>
<accession>A0AAD7R3N5</accession>
<dbReference type="Pfam" id="PF14973">
    <property type="entry name" value="TINF2_N"/>
    <property type="match status" value="1"/>
</dbReference>
<protein>
    <recommendedName>
        <fullName evidence="1">TERF1-interacting nuclear factor 2 N-terminal domain-containing protein</fullName>
    </recommendedName>
</protein>